<feature type="region of interest" description="Disordered" evidence="1">
    <location>
        <begin position="38"/>
        <end position="73"/>
    </location>
</feature>
<name>A0AAV1B6K1_VICFA</name>
<organism evidence="2 3">
    <name type="scientific">Vicia faba</name>
    <name type="common">Broad bean</name>
    <name type="synonym">Faba vulgaris</name>
    <dbReference type="NCBI Taxonomy" id="3906"/>
    <lineage>
        <taxon>Eukaryota</taxon>
        <taxon>Viridiplantae</taxon>
        <taxon>Streptophyta</taxon>
        <taxon>Embryophyta</taxon>
        <taxon>Tracheophyta</taxon>
        <taxon>Spermatophyta</taxon>
        <taxon>Magnoliopsida</taxon>
        <taxon>eudicotyledons</taxon>
        <taxon>Gunneridae</taxon>
        <taxon>Pentapetalae</taxon>
        <taxon>rosids</taxon>
        <taxon>fabids</taxon>
        <taxon>Fabales</taxon>
        <taxon>Fabaceae</taxon>
        <taxon>Papilionoideae</taxon>
        <taxon>50 kb inversion clade</taxon>
        <taxon>NPAAA clade</taxon>
        <taxon>Hologalegina</taxon>
        <taxon>IRL clade</taxon>
        <taxon>Fabeae</taxon>
        <taxon>Vicia</taxon>
    </lineage>
</organism>
<dbReference type="Proteomes" id="UP001157006">
    <property type="component" value="Chromosome 6"/>
</dbReference>
<gene>
    <name evidence="2" type="ORF">VFH_VI099920</name>
</gene>
<sequence length="159" mass="18032">MSLWFYCGNNFHESKSLVFSINLPLPHDGDIRHRETTTTSLHHGRLQHPSSPLIPRNHQNPTSSQHSHLDSTNDNSDSFVISVTSLHIKFCYNNHLSIQLLPHHTGDPSHACTATAAPSDYLHSGDPFFLLLSVLFCCFNSGWRKELLMGIIETFEKKR</sequence>
<evidence type="ECO:0000256" key="1">
    <source>
        <dbReference type="SAM" id="MobiDB-lite"/>
    </source>
</evidence>
<evidence type="ECO:0000313" key="2">
    <source>
        <dbReference type="EMBL" id="CAI8617946.1"/>
    </source>
</evidence>
<dbReference type="AlphaFoldDB" id="A0AAV1B6K1"/>
<keyword evidence="3" id="KW-1185">Reference proteome</keyword>
<dbReference type="EMBL" id="OX451741">
    <property type="protein sequence ID" value="CAI8617946.1"/>
    <property type="molecule type" value="Genomic_DNA"/>
</dbReference>
<evidence type="ECO:0000313" key="3">
    <source>
        <dbReference type="Proteomes" id="UP001157006"/>
    </source>
</evidence>
<proteinExistence type="predicted"/>
<protein>
    <submittedName>
        <fullName evidence="2">Uncharacterized protein</fullName>
    </submittedName>
</protein>
<accession>A0AAV1B6K1</accession>
<reference evidence="2 3" key="1">
    <citation type="submission" date="2023-01" db="EMBL/GenBank/DDBJ databases">
        <authorList>
            <person name="Kreplak J."/>
        </authorList>
    </citation>
    <scope>NUCLEOTIDE SEQUENCE [LARGE SCALE GENOMIC DNA]</scope>
</reference>
<feature type="compositionally biased region" description="Polar residues" evidence="1">
    <location>
        <begin position="57"/>
        <end position="73"/>
    </location>
</feature>